<keyword evidence="3" id="KW-1185">Reference proteome</keyword>
<dbReference type="Proteomes" id="UP000315010">
    <property type="component" value="Unassembled WGS sequence"/>
</dbReference>
<evidence type="ECO:0000313" key="3">
    <source>
        <dbReference type="Proteomes" id="UP000315010"/>
    </source>
</evidence>
<protein>
    <submittedName>
        <fullName evidence="2">Uncharacterized protein</fullName>
    </submittedName>
</protein>
<feature type="compositionally biased region" description="Basic residues" evidence="1">
    <location>
        <begin position="1603"/>
        <end position="1615"/>
    </location>
</feature>
<evidence type="ECO:0000313" key="2">
    <source>
        <dbReference type="EMBL" id="TWT84510.1"/>
    </source>
</evidence>
<feature type="region of interest" description="Disordered" evidence="1">
    <location>
        <begin position="1564"/>
        <end position="1615"/>
    </location>
</feature>
<organism evidence="2 3">
    <name type="scientific">Novipirellula herctigrandis</name>
    <dbReference type="NCBI Taxonomy" id="2527986"/>
    <lineage>
        <taxon>Bacteria</taxon>
        <taxon>Pseudomonadati</taxon>
        <taxon>Planctomycetota</taxon>
        <taxon>Planctomycetia</taxon>
        <taxon>Pirellulales</taxon>
        <taxon>Pirellulaceae</taxon>
        <taxon>Novipirellula</taxon>
    </lineage>
</organism>
<accession>A0A5C5ZBG7</accession>
<evidence type="ECO:0000256" key="1">
    <source>
        <dbReference type="SAM" id="MobiDB-lite"/>
    </source>
</evidence>
<dbReference type="OrthoDB" id="230391at2"/>
<dbReference type="EMBL" id="SJPJ01000001">
    <property type="protein sequence ID" value="TWT84510.1"/>
    <property type="molecule type" value="Genomic_DNA"/>
</dbReference>
<feature type="compositionally biased region" description="Basic and acidic residues" evidence="1">
    <location>
        <begin position="1574"/>
        <end position="1598"/>
    </location>
</feature>
<name>A0A5C5ZBG7_9BACT</name>
<comment type="caution">
    <text evidence="2">The sequence shown here is derived from an EMBL/GenBank/DDBJ whole genome shotgun (WGS) entry which is preliminary data.</text>
</comment>
<dbReference type="RefSeq" id="WP_146402277.1">
    <property type="nucleotide sequence ID" value="NZ_SJPJ01000001.1"/>
</dbReference>
<sequence>MNLDRFFTSTARLVLARLIRSQACQSRACQSLGPIRARRAFQPSLRSLEARYVLNASAELNAIGQLLISGTGTAETVQMEIDANGNLTLRDEANELIGITGNPGLNPTDPLPQQAITSNQIQVALDGGDDVFVAQLPSSLSVTLLDGGGDDSASLTLTDRGPVRTATYSITAETITVEQDSPTIRLVDDRMALSGDVFIGSEGISSTIDLGIGDLSIDGRLLVRGDTNVIGDGSQVMMTDAVATATSDNVDLRFELGDTSSANLFFGGADDSGGSRIENLEVGSAANVLFSNQATEVVGDLRINSQSGMANIDTAIDANQIIVNVNNDVNFSGGLTATDAVSVNAGVGKVTFADNINASNFSVSSDCNVSLQGASVVTDQFAIDSTSGTVAVASSVQANDIIVETNNEVVFSNSVTALDMLAVNAADGAVAFGGNVDATAVLVTANGDIGFLGETTTAEQIALTSGAGVVQIDSAIKSNDITVDANNDVNFASTVTVANVLSVDAGDGAVAFGGNVEANAVHVTANGDIGFLGDTTIAGQIGVTSVAGVVLFESAVQTNDLTVNANNDVNFSSTVTVANVLSVDAGDGAVTFSGNVEASEVLVTANGDIGFLGDTATAEQIAITSVAGVVLFESAVQTNDLTVNANNDVTFLSTVSVANSIIVNAGDGIVTFAANVDADELNLVGNGDVRLIGDATRAVRIAVDSGGGNVIVEGDFILDEGIAIIAGGGNVDLGASHLTSDFAFDVLTIEDAGAVTLGVLEAAKGNLVIGTWQDIAGPIEQANETAIHVDRLSVSSQNLVDLSQLGNLIGTVESLMARGDVRVFDGNEGISIGQVNSGGGGISIETSGVGAEILLKDSLISVGGNIVLNALGSIIMQPDASVAAAFGTITFHSFGDVSLTGLSTLSAADDAITVTANVSGSIVDAGDSLIDIDANFGKVTLSSLFGIGAENAIETAAGGIEAVSNESGAIRIVESDAVRLESIIATDGPINVSAGGTIDAIHVSSVNVLGSDDPLGNGLELSRDIRLTSSGGGDIYVGEILAAGPTDVVLNSDDDILARDNDSIVLADDLSLESRNQNADGDNAIELNTTIETLSAIVGGVNRGDLEIRESDSIELAANDTRSDNLTVETSNGEVRVIAEHDITISDQRPQSENVDFAVTPKLLAMGENGRVHLDAGNASGDTMTLGNGASIVAQQTSLGSVQLDAAEFVFGEQIEIRTGAGIGVARVFSPRPIDDVEGTAFFDSTGVTTNRLEQANENDGTGILTVFVGQEGERGLTLNIDWGAETARYQQEDLLAGNQSHRFSHVYLEQDILDTQLNGRRSATAPLEVRFSVRHHESIIVTGNTITQGVLDPDATPLEQPLPIRPGETEQVTAGVVSATDNDNPLRPDLNASFETNTVSDNASLTHLNGHAQFIIPSLTVPVAFFPVRDVLPEPEPLEVFARTETTSAPKGASIEATEASATSSASREEYFQIRVLSPDPDGDDLAAPERLPDAVLEGDKLKQLFADLPDGRYAIEYVLGDGNERTIIEVDIRDGEPIVPGEEIEGGYLKLKLLDELPGEQVPEENQLESSAVERSDSSEHVNTERHRPFDSEQRFSRASRFAHHNRQHFGVS</sequence>
<gene>
    <name evidence="2" type="ORF">CA13_59890</name>
</gene>
<reference evidence="2 3" key="1">
    <citation type="submission" date="2019-02" db="EMBL/GenBank/DDBJ databases">
        <title>Deep-cultivation of Planctomycetes and their phenomic and genomic characterization uncovers novel biology.</title>
        <authorList>
            <person name="Wiegand S."/>
            <person name="Jogler M."/>
            <person name="Boedeker C."/>
            <person name="Pinto D."/>
            <person name="Vollmers J."/>
            <person name="Rivas-Marin E."/>
            <person name="Kohn T."/>
            <person name="Peeters S.H."/>
            <person name="Heuer A."/>
            <person name="Rast P."/>
            <person name="Oberbeckmann S."/>
            <person name="Bunk B."/>
            <person name="Jeske O."/>
            <person name="Meyerdierks A."/>
            <person name="Storesund J.E."/>
            <person name="Kallscheuer N."/>
            <person name="Luecker S."/>
            <person name="Lage O.M."/>
            <person name="Pohl T."/>
            <person name="Merkel B.J."/>
            <person name="Hornburger P."/>
            <person name="Mueller R.-W."/>
            <person name="Bruemmer F."/>
            <person name="Labrenz M."/>
            <person name="Spormann A.M."/>
            <person name="Op Den Camp H."/>
            <person name="Overmann J."/>
            <person name="Amann R."/>
            <person name="Jetten M.S.M."/>
            <person name="Mascher T."/>
            <person name="Medema M.H."/>
            <person name="Devos D.P."/>
            <person name="Kaster A.-K."/>
            <person name="Ovreas L."/>
            <person name="Rohde M."/>
            <person name="Galperin M.Y."/>
            <person name="Jogler C."/>
        </authorList>
    </citation>
    <scope>NUCLEOTIDE SEQUENCE [LARGE SCALE GENOMIC DNA]</scope>
    <source>
        <strain evidence="2 3">CA13</strain>
    </source>
</reference>
<proteinExistence type="predicted"/>